<keyword evidence="3" id="KW-0804">Transcription</keyword>
<keyword evidence="1" id="KW-0805">Transcription regulation</keyword>
<dbReference type="STRING" id="1484693.RS694_11780"/>
<accession>A0A1P8KAV3</accession>
<evidence type="ECO:0000256" key="3">
    <source>
        <dbReference type="ARBA" id="ARBA00023163"/>
    </source>
</evidence>
<feature type="DNA-binding region" description="H-T-H motif" evidence="4">
    <location>
        <begin position="40"/>
        <end position="59"/>
    </location>
</feature>
<dbReference type="SUPFAM" id="SSF46689">
    <property type="entry name" value="Homeodomain-like"/>
    <property type="match status" value="1"/>
</dbReference>
<sequence>MSEALSTVQQRKAREAEARRTHIFAVVKALIKKGGAGEVTIRRVAHEAGFSTTVVYSLFKDKATLITRAMDDDLLALVGAMRTAATAGSNPVERLRLAGQAYVQFGLQHPDEYALVFMEPRPHTPVDAAEVEHGNAEQDPYAFAYSLMQAAAAEDEATVHLMAHIFWQGLHGMVSLGLVMGKDPWFPSIAPQTNVDALMDVLLAGLGQRFRFGASA</sequence>
<dbReference type="PROSITE" id="PS50977">
    <property type="entry name" value="HTH_TETR_2"/>
    <property type="match status" value="1"/>
</dbReference>
<evidence type="ECO:0000313" key="6">
    <source>
        <dbReference type="EMBL" id="APW43139.1"/>
    </source>
</evidence>
<dbReference type="InterPro" id="IPR036271">
    <property type="entry name" value="Tet_transcr_reg_TetR-rel_C_sf"/>
</dbReference>
<gene>
    <name evidence="6" type="ORF">RS694_11780</name>
</gene>
<name>A0A1P8KAV3_9BURK</name>
<dbReference type="InterPro" id="IPR050109">
    <property type="entry name" value="HTH-type_TetR-like_transc_reg"/>
</dbReference>
<dbReference type="AlphaFoldDB" id="A0A1P8KAV3"/>
<evidence type="ECO:0000256" key="4">
    <source>
        <dbReference type="PROSITE-ProRule" id="PRU00335"/>
    </source>
</evidence>
<dbReference type="GO" id="GO:0000976">
    <property type="term" value="F:transcription cis-regulatory region binding"/>
    <property type="evidence" value="ECO:0007669"/>
    <property type="project" value="TreeGrafter"/>
</dbReference>
<protein>
    <submittedName>
        <fullName evidence="6">TetR family transcriptional regulator</fullName>
    </submittedName>
</protein>
<feature type="domain" description="HTH tetR-type" evidence="5">
    <location>
        <begin position="17"/>
        <end position="77"/>
    </location>
</feature>
<dbReference type="InterPro" id="IPR025996">
    <property type="entry name" value="MT1864/Rv1816-like_C"/>
</dbReference>
<dbReference type="PANTHER" id="PTHR30055">
    <property type="entry name" value="HTH-TYPE TRANSCRIPTIONAL REGULATOR RUTR"/>
    <property type="match status" value="1"/>
</dbReference>
<dbReference type="GO" id="GO:0003700">
    <property type="term" value="F:DNA-binding transcription factor activity"/>
    <property type="evidence" value="ECO:0007669"/>
    <property type="project" value="TreeGrafter"/>
</dbReference>
<dbReference type="PANTHER" id="PTHR30055:SF234">
    <property type="entry name" value="HTH-TYPE TRANSCRIPTIONAL REGULATOR BETI"/>
    <property type="match status" value="1"/>
</dbReference>
<dbReference type="RefSeq" id="WP_037247990.1">
    <property type="nucleotide sequence ID" value="NZ_CP019239.1"/>
</dbReference>
<dbReference type="eggNOG" id="COG1309">
    <property type="taxonomic scope" value="Bacteria"/>
</dbReference>
<dbReference type="SUPFAM" id="SSF48498">
    <property type="entry name" value="Tetracyclin repressor-like, C-terminal domain"/>
    <property type="match status" value="1"/>
</dbReference>
<reference evidence="6 7" key="1">
    <citation type="submission" date="2017-01" db="EMBL/GenBank/DDBJ databases">
        <authorList>
            <person name="Mah S.A."/>
            <person name="Swanson W.J."/>
            <person name="Moy G.W."/>
            <person name="Vacquier V.D."/>
        </authorList>
    </citation>
    <scope>NUCLEOTIDE SEQUENCE [LARGE SCALE GENOMIC DNA]</scope>
    <source>
        <strain evidence="6 7">DSM 22694</strain>
    </source>
</reference>
<dbReference type="InterPro" id="IPR009057">
    <property type="entry name" value="Homeodomain-like_sf"/>
</dbReference>
<dbReference type="InterPro" id="IPR001647">
    <property type="entry name" value="HTH_TetR"/>
</dbReference>
<dbReference type="Pfam" id="PF00440">
    <property type="entry name" value="TetR_N"/>
    <property type="match status" value="1"/>
</dbReference>
<dbReference type="Pfam" id="PF13305">
    <property type="entry name" value="TetR_C_33"/>
    <property type="match status" value="1"/>
</dbReference>
<evidence type="ECO:0000256" key="2">
    <source>
        <dbReference type="ARBA" id="ARBA00023125"/>
    </source>
</evidence>
<dbReference type="Gene3D" id="1.10.357.10">
    <property type="entry name" value="Tetracycline Repressor, domain 2"/>
    <property type="match status" value="1"/>
</dbReference>
<keyword evidence="7" id="KW-1185">Reference proteome</keyword>
<dbReference type="KEGG" id="rsb:RS694_11780"/>
<keyword evidence="2 4" id="KW-0238">DNA-binding</keyword>
<dbReference type="Proteomes" id="UP000186110">
    <property type="component" value="Chromosome"/>
</dbReference>
<evidence type="ECO:0000313" key="7">
    <source>
        <dbReference type="Proteomes" id="UP000186110"/>
    </source>
</evidence>
<evidence type="ECO:0000259" key="5">
    <source>
        <dbReference type="PROSITE" id="PS50977"/>
    </source>
</evidence>
<dbReference type="EMBL" id="CP019239">
    <property type="protein sequence ID" value="APW43139.1"/>
    <property type="molecule type" value="Genomic_DNA"/>
</dbReference>
<evidence type="ECO:0000256" key="1">
    <source>
        <dbReference type="ARBA" id="ARBA00023015"/>
    </source>
</evidence>
<proteinExistence type="predicted"/>
<organism evidence="6 7">
    <name type="scientific">Rhodoferax saidenbachensis</name>
    <dbReference type="NCBI Taxonomy" id="1484693"/>
    <lineage>
        <taxon>Bacteria</taxon>
        <taxon>Pseudomonadati</taxon>
        <taxon>Pseudomonadota</taxon>
        <taxon>Betaproteobacteria</taxon>
        <taxon>Burkholderiales</taxon>
        <taxon>Comamonadaceae</taxon>
        <taxon>Rhodoferax</taxon>
    </lineage>
</organism>